<reference evidence="2" key="1">
    <citation type="submission" date="2022-11" db="UniProtKB">
        <authorList>
            <consortium name="WormBaseParasite"/>
        </authorList>
    </citation>
    <scope>IDENTIFICATION</scope>
</reference>
<dbReference type="WBParaSite" id="PS1159_v2.g8031.t1">
    <property type="protein sequence ID" value="PS1159_v2.g8031.t1"/>
    <property type="gene ID" value="PS1159_v2.g8031"/>
</dbReference>
<accession>A0AC35GRT6</accession>
<sequence length="512" mass="57466">MTKLLSNLSFLSCSVLCGRGTRNRTVNCINIKTNKTVTDEKCNLLTKPLTEHKCRLALCPRWHKGKWSTCSSICGAGVKKRTIHCKKGRQIIADTECSAFPKPQETEQCESSKCPVYTWKVTPWSKCIDPCKKMNQHRRVYCLNEGGKRAASRMCQNETMPIKIRPCNTDQCPYEWVPGPWSTCSIACGTVSNSFRRIDCKVKRGMRGQNTKLGSEPTVLSRMCMSLKKPEVNKECAMIPCDAEYRWSVLPWGKCSKTCGPGTRRRKTPCLNRLGVRVPKAKCDKDTRPKHRESCFLRNCLPNDCAEIKAQNTITNSIDGNYTVLVAGFRITVYCHLMNNTIPKTFLNVDAETNFGEFYGKRLLYPYTCPYGGKRNDSCACSNDGHVSSGLSRYRRVRVDLQNMKINPHDFTFAQTAYGTPVPYGTAGDCYSASECPQGRFSIDLRGTGVKIVDDLQWMDHGHKSSSKIVRTENNALIRGQCGGFCGECAPDQYKGIIIEIDHKQRPIIGVG</sequence>
<proteinExistence type="predicted"/>
<protein>
    <submittedName>
        <fullName evidence="2">GON domain-containing protein</fullName>
    </submittedName>
</protein>
<dbReference type="Proteomes" id="UP000887580">
    <property type="component" value="Unplaced"/>
</dbReference>
<evidence type="ECO:0000313" key="2">
    <source>
        <dbReference type="WBParaSite" id="PS1159_v2.g8031.t1"/>
    </source>
</evidence>
<name>A0AC35GRT6_9BILA</name>
<organism evidence="1 2">
    <name type="scientific">Panagrolaimus sp. PS1159</name>
    <dbReference type="NCBI Taxonomy" id="55785"/>
    <lineage>
        <taxon>Eukaryota</taxon>
        <taxon>Metazoa</taxon>
        <taxon>Ecdysozoa</taxon>
        <taxon>Nematoda</taxon>
        <taxon>Chromadorea</taxon>
        <taxon>Rhabditida</taxon>
        <taxon>Tylenchina</taxon>
        <taxon>Panagrolaimomorpha</taxon>
        <taxon>Panagrolaimoidea</taxon>
        <taxon>Panagrolaimidae</taxon>
        <taxon>Panagrolaimus</taxon>
    </lineage>
</organism>
<evidence type="ECO:0000313" key="1">
    <source>
        <dbReference type="Proteomes" id="UP000887580"/>
    </source>
</evidence>